<dbReference type="InterPro" id="IPR043129">
    <property type="entry name" value="ATPase_NBD"/>
</dbReference>
<feature type="domain" description="Hydantoinase A/oxoprolinase" evidence="1">
    <location>
        <begin position="204"/>
        <end position="489"/>
    </location>
</feature>
<dbReference type="Pfam" id="PF05378">
    <property type="entry name" value="Hydant_A_N"/>
    <property type="match status" value="1"/>
</dbReference>
<evidence type="ECO:0000259" key="3">
    <source>
        <dbReference type="Pfam" id="PF19278"/>
    </source>
</evidence>
<dbReference type="PANTHER" id="PTHR11365">
    <property type="entry name" value="5-OXOPROLINASE RELATED"/>
    <property type="match status" value="1"/>
</dbReference>
<comment type="caution">
    <text evidence="4">The sequence shown here is derived from an EMBL/GenBank/DDBJ whole genome shotgun (WGS) entry which is preliminary data.</text>
</comment>
<protein>
    <submittedName>
        <fullName evidence="4">Hydantoinase/oxoprolinase family protein</fullName>
    </submittedName>
</protein>
<gene>
    <name evidence="4" type="ORF">GCM10009681_06330</name>
</gene>
<dbReference type="InterPro" id="IPR045079">
    <property type="entry name" value="Oxoprolinase-like"/>
</dbReference>
<dbReference type="Proteomes" id="UP001500655">
    <property type="component" value="Unassembled WGS sequence"/>
</dbReference>
<evidence type="ECO:0000313" key="4">
    <source>
        <dbReference type="EMBL" id="GAA1738318.1"/>
    </source>
</evidence>
<dbReference type="PANTHER" id="PTHR11365:SF23">
    <property type="entry name" value="HYPOTHETICAL 5-OXOPROLINASE (EUROFUNG)-RELATED"/>
    <property type="match status" value="1"/>
</dbReference>
<dbReference type="SUPFAM" id="SSF53067">
    <property type="entry name" value="Actin-like ATPase domain"/>
    <property type="match status" value="1"/>
</dbReference>
<feature type="domain" description="Acetophenone carboxylase-like C-terminal" evidence="3">
    <location>
        <begin position="505"/>
        <end position="671"/>
    </location>
</feature>
<reference evidence="5" key="1">
    <citation type="journal article" date="2019" name="Int. J. Syst. Evol. Microbiol.">
        <title>The Global Catalogue of Microorganisms (GCM) 10K type strain sequencing project: providing services to taxonomists for standard genome sequencing and annotation.</title>
        <authorList>
            <consortium name="The Broad Institute Genomics Platform"/>
            <consortium name="The Broad Institute Genome Sequencing Center for Infectious Disease"/>
            <person name="Wu L."/>
            <person name="Ma J."/>
        </authorList>
    </citation>
    <scope>NUCLEOTIDE SEQUENCE [LARGE SCALE GENOMIC DNA]</scope>
    <source>
        <strain evidence="5">JCM 13249</strain>
    </source>
</reference>
<evidence type="ECO:0000313" key="5">
    <source>
        <dbReference type="Proteomes" id="UP001500655"/>
    </source>
</evidence>
<dbReference type="RefSeq" id="WP_344076560.1">
    <property type="nucleotide sequence ID" value="NZ_BAAALS010000002.1"/>
</dbReference>
<dbReference type="Pfam" id="PF19278">
    <property type="entry name" value="Hydant_A_C"/>
    <property type="match status" value="1"/>
</dbReference>
<feature type="domain" description="Hydantoinase/oxoprolinase N-terminal" evidence="2">
    <location>
        <begin position="3"/>
        <end position="182"/>
    </location>
</feature>
<dbReference type="EMBL" id="BAAALS010000002">
    <property type="protein sequence ID" value="GAA1738318.1"/>
    <property type="molecule type" value="Genomic_DNA"/>
</dbReference>
<evidence type="ECO:0000259" key="2">
    <source>
        <dbReference type="Pfam" id="PF05378"/>
    </source>
</evidence>
<keyword evidence="5" id="KW-1185">Reference proteome</keyword>
<dbReference type="InterPro" id="IPR008040">
    <property type="entry name" value="Hydant_A_N"/>
</dbReference>
<evidence type="ECO:0000259" key="1">
    <source>
        <dbReference type="Pfam" id="PF01968"/>
    </source>
</evidence>
<sequence>MYRLGVDVGGTFTDVLLIEDATGKTRRTKVPSTPQDQSVGVIEGVTRILADAAARAADVSQFLHGTTVATNAVLERRGARVGLVVTVGYRQVLHIARSFVPGGLGGWIVWDRPAELVALDDVREVPGRMDFQGNQIEPLDESAVRAAVRQLVDRGVDALAIGFVNSYANPAHELRAAEIAAQEAPGVPVSTSAGVLPELGEYERTLTTVANAYVRPGVGAYLRNLSAKLVAEGLVSERRVLRSDGGLMTFERAEDIPVSLLMSGPAGGVAAAVALGPAAGFRDLLTLDMGGTSTDVALIENGTPVIRRETTVADLAVRAPSIDVQTVGAGGGSIAHVPELTGALRVGPASAGALPGPATYGRGGVLPTVTDANVVLGYLPQALLGGAMPLDVEKARTAVGTVATKLGISVEAAAAAIIDIVNENMLGALRLVSVQRGYDPRRFALFGFGGAGPLHANALAKLLGSWPVVIPQSPGVLCAYGDASTGVRAEANRSIVRRLDEFDEQQLQAEFADLAGQIETEFDRAGVPADARIVRFEADVRYHGQGFEVPVDVGTARDGALIPKLRSGFDEAHERLFGFAIDEPHEIVNIRAVGTSGDVKIKPVEIEHGGPDAQRAVMGRQQVYVNGAWQEALLYDRTALRAGNELPGPAIVVEMDSTSLILPGCVARVDKLGNLVILPAENGVLS</sequence>
<accession>A0ABP4VXK7</accession>
<name>A0ABP4VXK7_9ACTN</name>
<organism evidence="4 5">
    <name type="scientific">Luedemannella helvata</name>
    <dbReference type="NCBI Taxonomy" id="349315"/>
    <lineage>
        <taxon>Bacteria</taxon>
        <taxon>Bacillati</taxon>
        <taxon>Actinomycetota</taxon>
        <taxon>Actinomycetes</taxon>
        <taxon>Micromonosporales</taxon>
        <taxon>Micromonosporaceae</taxon>
        <taxon>Luedemannella</taxon>
    </lineage>
</organism>
<dbReference type="Pfam" id="PF01968">
    <property type="entry name" value="Hydantoinase_A"/>
    <property type="match status" value="1"/>
</dbReference>
<dbReference type="InterPro" id="IPR049517">
    <property type="entry name" value="ACX-like_C"/>
</dbReference>
<dbReference type="InterPro" id="IPR002821">
    <property type="entry name" value="Hydantoinase_A"/>
</dbReference>
<proteinExistence type="predicted"/>